<dbReference type="RefSeq" id="WP_171651135.1">
    <property type="nucleotide sequence ID" value="NZ_WHOD01000026.1"/>
</dbReference>
<name>A0A972JZN4_9BACL</name>
<reference evidence="1" key="1">
    <citation type="submission" date="2019-10" db="EMBL/GenBank/DDBJ databases">
        <title>Description of Paenibacillus glebae sp. nov.</title>
        <authorList>
            <person name="Carlier A."/>
            <person name="Qi S."/>
        </authorList>
    </citation>
    <scope>NUCLEOTIDE SEQUENCE</scope>
    <source>
        <strain evidence="1">LMG 31456</strain>
    </source>
</reference>
<dbReference type="AlphaFoldDB" id="A0A972JZN4"/>
<keyword evidence="2" id="KW-1185">Reference proteome</keyword>
<dbReference type="Proteomes" id="UP000641588">
    <property type="component" value="Unassembled WGS sequence"/>
</dbReference>
<proteinExistence type="predicted"/>
<protein>
    <submittedName>
        <fullName evidence="1">Uncharacterized protein</fullName>
    </submittedName>
</protein>
<organism evidence="1 2">
    <name type="scientific">Paenibacillus foliorum</name>
    <dbReference type="NCBI Taxonomy" id="2654974"/>
    <lineage>
        <taxon>Bacteria</taxon>
        <taxon>Bacillati</taxon>
        <taxon>Bacillota</taxon>
        <taxon>Bacilli</taxon>
        <taxon>Bacillales</taxon>
        <taxon>Paenibacillaceae</taxon>
        <taxon>Paenibacillus</taxon>
    </lineage>
</organism>
<evidence type="ECO:0000313" key="1">
    <source>
        <dbReference type="EMBL" id="NOU92935.1"/>
    </source>
</evidence>
<dbReference type="InterPro" id="IPR056510">
    <property type="entry name" value="WapI"/>
</dbReference>
<gene>
    <name evidence="1" type="ORF">GC093_06760</name>
</gene>
<sequence length="143" mass="16563">MDFRIKGLEGQFINIQVIGYSYPHRNDFWDGNWLICEVRAEIPGFNVKFPTDLRTDEITSFYDQLVQMYSKMSGSSSLIGLESNVDIQVRMDKLGKLEWQVKLTFPSGYGASLEFQIHSEQSYLIKLIDEIKDIIKNFPIKGK</sequence>
<dbReference type="Pfam" id="PF24716">
    <property type="entry name" value="WapI"/>
    <property type="match status" value="1"/>
</dbReference>
<comment type="caution">
    <text evidence="1">The sequence shown here is derived from an EMBL/GenBank/DDBJ whole genome shotgun (WGS) entry which is preliminary data.</text>
</comment>
<dbReference type="EMBL" id="WHOD01000026">
    <property type="protein sequence ID" value="NOU92935.1"/>
    <property type="molecule type" value="Genomic_DNA"/>
</dbReference>
<evidence type="ECO:0000313" key="2">
    <source>
        <dbReference type="Proteomes" id="UP000641588"/>
    </source>
</evidence>
<accession>A0A972JZN4</accession>